<evidence type="ECO:0000313" key="8">
    <source>
        <dbReference type="Proteomes" id="UP000438476"/>
    </source>
</evidence>
<feature type="transmembrane region" description="Helical" evidence="5">
    <location>
        <begin position="127"/>
        <end position="144"/>
    </location>
</feature>
<dbReference type="GO" id="GO:0016020">
    <property type="term" value="C:membrane"/>
    <property type="evidence" value="ECO:0007669"/>
    <property type="project" value="UniProtKB-SubCell"/>
</dbReference>
<dbReference type="OrthoDB" id="2088463at2"/>
<feature type="transmembrane region" description="Helical" evidence="5">
    <location>
        <begin position="101"/>
        <end position="120"/>
    </location>
</feature>
<feature type="transmembrane region" description="Helical" evidence="5">
    <location>
        <begin position="384"/>
        <end position="412"/>
    </location>
</feature>
<comment type="caution">
    <text evidence="7">The sequence shown here is derived from an EMBL/GenBank/DDBJ whole genome shotgun (WGS) entry which is preliminary data.</text>
</comment>
<evidence type="ECO:0000259" key="6">
    <source>
        <dbReference type="Pfam" id="PF04932"/>
    </source>
</evidence>
<evidence type="ECO:0000256" key="4">
    <source>
        <dbReference type="ARBA" id="ARBA00023136"/>
    </source>
</evidence>
<dbReference type="EMBL" id="WTYT01000001">
    <property type="protein sequence ID" value="MXO64156.1"/>
    <property type="molecule type" value="Genomic_DNA"/>
</dbReference>
<keyword evidence="4 5" id="KW-0472">Membrane</keyword>
<sequence>MNKAFSRFQGANNPAAASLNPLRSIVQGPSLVLTGLLLIVSLAPPELSFGICCLISCGLAISAKTRPAVFLLLLPTALLIPLGLIVTASGDLDSLVVILRSFFYIAFPLILLTTGLLLSAHIPRSEVYFRAIIQAGVILALFYICKAITADPEISATRADFRETIGHGYAVCAIAAALCIARFPAVQSPKASAILTLLLTAGSLLLSGSRAHLLTLGVLAALLLFWCAGKWRNIALGLGSAGFLFLLTTPAVQDIGGVHSATPKHQHAVLGELQPTSYSSRREIQQNWRGFETALSFDFVVSEGISAQLFGLGWGKEVPLLMSIKLGAERQRAIGKFHNIYSHLMVRGGLTGLLLYALQIALLCALFGWRIVREDQSSSLGFALLIAAVLAGPTIGGLYAIGSTGGVFALLIGALAGSKMQHVSVTFTPPHPHNLAGYRYRSRSAAKGTDT</sequence>
<keyword evidence="3 5" id="KW-1133">Transmembrane helix</keyword>
<evidence type="ECO:0000256" key="1">
    <source>
        <dbReference type="ARBA" id="ARBA00004141"/>
    </source>
</evidence>
<evidence type="ECO:0000313" key="7">
    <source>
        <dbReference type="EMBL" id="MXO64156.1"/>
    </source>
</evidence>
<reference evidence="7 8" key="1">
    <citation type="submission" date="2019-12" db="EMBL/GenBank/DDBJ databases">
        <title>Genomic-based taxomic classification of the family Erythrobacteraceae.</title>
        <authorList>
            <person name="Xu L."/>
        </authorList>
    </citation>
    <scope>NUCLEOTIDE SEQUENCE [LARGE SCALE GENOMIC DNA]</scope>
    <source>
        <strain evidence="7 8">LMG 29518</strain>
    </source>
</reference>
<dbReference type="RefSeq" id="WP_160734619.1">
    <property type="nucleotide sequence ID" value="NZ_WTYT01000001.1"/>
</dbReference>
<protein>
    <recommendedName>
        <fullName evidence="6">O-antigen ligase-related domain-containing protein</fullName>
    </recommendedName>
</protein>
<evidence type="ECO:0000256" key="2">
    <source>
        <dbReference type="ARBA" id="ARBA00022692"/>
    </source>
</evidence>
<feature type="transmembrane region" description="Helical" evidence="5">
    <location>
        <begin position="164"/>
        <end position="184"/>
    </location>
</feature>
<dbReference type="Pfam" id="PF04932">
    <property type="entry name" value="Wzy_C"/>
    <property type="match status" value="1"/>
</dbReference>
<gene>
    <name evidence="7" type="ORF">GRI91_00075</name>
</gene>
<keyword evidence="2 5" id="KW-0812">Transmembrane</keyword>
<keyword evidence="8" id="KW-1185">Reference proteome</keyword>
<dbReference type="Proteomes" id="UP000438476">
    <property type="component" value="Unassembled WGS sequence"/>
</dbReference>
<feature type="transmembrane region" description="Helical" evidence="5">
    <location>
        <begin position="191"/>
        <end position="207"/>
    </location>
</feature>
<accession>A0A6I4SZV7</accession>
<comment type="subcellular location">
    <subcellularLocation>
        <location evidence="1">Membrane</location>
        <topology evidence="1">Multi-pass membrane protein</topology>
    </subcellularLocation>
</comment>
<evidence type="ECO:0000256" key="3">
    <source>
        <dbReference type="ARBA" id="ARBA00022989"/>
    </source>
</evidence>
<dbReference type="PANTHER" id="PTHR37422">
    <property type="entry name" value="TEICHURONIC ACID BIOSYNTHESIS PROTEIN TUAE"/>
    <property type="match status" value="1"/>
</dbReference>
<dbReference type="InterPro" id="IPR051533">
    <property type="entry name" value="WaaL-like"/>
</dbReference>
<dbReference type="InterPro" id="IPR007016">
    <property type="entry name" value="O-antigen_ligase-rel_domated"/>
</dbReference>
<dbReference type="PANTHER" id="PTHR37422:SF13">
    <property type="entry name" value="LIPOPOLYSACCHARIDE BIOSYNTHESIS PROTEIN PA4999-RELATED"/>
    <property type="match status" value="1"/>
</dbReference>
<feature type="domain" description="O-antigen ligase-related" evidence="6">
    <location>
        <begin position="196"/>
        <end position="356"/>
    </location>
</feature>
<feature type="transmembrane region" description="Helical" evidence="5">
    <location>
        <begin position="213"/>
        <end position="229"/>
    </location>
</feature>
<evidence type="ECO:0000256" key="5">
    <source>
        <dbReference type="SAM" id="Phobius"/>
    </source>
</evidence>
<name>A0A6I4SZV7_9SPHN</name>
<feature type="transmembrane region" description="Helical" evidence="5">
    <location>
        <begin position="68"/>
        <end position="89"/>
    </location>
</feature>
<organism evidence="7 8">
    <name type="scientific">Altericroceibacterium endophyticum</name>
    <dbReference type="NCBI Taxonomy" id="1808508"/>
    <lineage>
        <taxon>Bacteria</taxon>
        <taxon>Pseudomonadati</taxon>
        <taxon>Pseudomonadota</taxon>
        <taxon>Alphaproteobacteria</taxon>
        <taxon>Sphingomonadales</taxon>
        <taxon>Erythrobacteraceae</taxon>
        <taxon>Altericroceibacterium</taxon>
    </lineage>
</organism>
<feature type="transmembrane region" description="Helical" evidence="5">
    <location>
        <begin position="353"/>
        <end position="372"/>
    </location>
</feature>
<dbReference type="AlphaFoldDB" id="A0A6I4SZV7"/>
<proteinExistence type="predicted"/>